<keyword evidence="2" id="KW-0732">Signal</keyword>
<reference evidence="4" key="1">
    <citation type="submission" date="2023-06" db="EMBL/GenBank/DDBJ databases">
        <authorList>
            <person name="Kurt Z."/>
        </authorList>
    </citation>
    <scope>NUCLEOTIDE SEQUENCE</scope>
</reference>
<evidence type="ECO:0000313" key="5">
    <source>
        <dbReference type="EMBL" id="CAL6009341.1"/>
    </source>
</evidence>
<dbReference type="GO" id="GO:0005783">
    <property type="term" value="C:endoplasmic reticulum"/>
    <property type="evidence" value="ECO:0007669"/>
    <property type="project" value="TreeGrafter"/>
</dbReference>
<dbReference type="InterPro" id="IPR013766">
    <property type="entry name" value="Thioredoxin_domain"/>
</dbReference>
<proteinExistence type="inferred from homology"/>
<keyword evidence="6" id="KW-1185">Reference proteome</keyword>
<dbReference type="SUPFAM" id="SSF52833">
    <property type="entry name" value="Thioredoxin-like"/>
    <property type="match status" value="1"/>
</dbReference>
<protein>
    <submittedName>
        <fullName evidence="4">Protein disulfide isomerase PDI4</fullName>
    </submittedName>
    <submittedName>
        <fullName evidence="5">Protein_disulfide isomerase PDI4</fullName>
    </submittedName>
</protein>
<gene>
    <name evidence="5" type="ORF">HINF_LOCUS21554</name>
    <name evidence="4" type="ORF">HINF_LOCUS53732</name>
</gene>
<dbReference type="GO" id="GO:0006457">
    <property type="term" value="P:protein folding"/>
    <property type="evidence" value="ECO:0007669"/>
    <property type="project" value="TreeGrafter"/>
</dbReference>
<accession>A0AA86UV69</accession>
<dbReference type="PANTHER" id="PTHR45672:SF3">
    <property type="entry name" value="THIOREDOXIN DOMAIN-CONTAINING PROTEIN 5"/>
    <property type="match status" value="1"/>
</dbReference>
<sequence>MLQIVLAQVLNVTSEQINNSQTHLFIKFYAPWCSHCKALAPKFEQLAEMHTQVQFAQVDCVANPDLCKSFKVSGYPVLKLKLPNGTFVDYKNLREVAQMNFWLSSFISEYPPRIQIDELKKQAQTLELPSFFILQTTQPELYQTIFEEFRGKQLISVLNGTDKLSVIRDGAEISFKEEMTIENIRDFIMMHQLSMFTYLNVGLFGKFVNTGFPALIVYGDEEKLKNEIQYLKALSMKMSIKAQFGFLKRDDKSKDYIKKLKGDPEKNLILCVSYKGGEKFEYQVIGDQQLFKEQVLQVYAKIAGGQKIPEESFNVAVENEVPVKEELKSEL</sequence>
<dbReference type="Proteomes" id="UP001642409">
    <property type="component" value="Unassembled WGS sequence"/>
</dbReference>
<evidence type="ECO:0000256" key="2">
    <source>
        <dbReference type="ARBA" id="ARBA00022729"/>
    </source>
</evidence>
<feature type="domain" description="Thioredoxin" evidence="3">
    <location>
        <begin position="3"/>
        <end position="128"/>
    </location>
</feature>
<dbReference type="InterPro" id="IPR036249">
    <property type="entry name" value="Thioredoxin-like_sf"/>
</dbReference>
<dbReference type="PROSITE" id="PS51352">
    <property type="entry name" value="THIOREDOXIN_2"/>
    <property type="match status" value="1"/>
</dbReference>
<reference evidence="5 6" key="2">
    <citation type="submission" date="2024-07" db="EMBL/GenBank/DDBJ databases">
        <authorList>
            <person name="Akdeniz Z."/>
        </authorList>
    </citation>
    <scope>NUCLEOTIDE SEQUENCE [LARGE SCALE GENOMIC DNA]</scope>
</reference>
<comment type="caution">
    <text evidence="4">The sequence shown here is derived from an EMBL/GenBank/DDBJ whole genome shotgun (WGS) entry which is preliminary data.</text>
</comment>
<name>A0AA86UV69_9EUKA</name>
<dbReference type="EMBL" id="CATOUU010000998">
    <property type="protein sequence ID" value="CAI9966087.1"/>
    <property type="molecule type" value="Genomic_DNA"/>
</dbReference>
<comment type="similarity">
    <text evidence="1">Belongs to the protein disulfide isomerase family.</text>
</comment>
<dbReference type="GO" id="GO:0003756">
    <property type="term" value="F:protein disulfide isomerase activity"/>
    <property type="evidence" value="ECO:0007669"/>
    <property type="project" value="TreeGrafter"/>
</dbReference>
<dbReference type="PANTHER" id="PTHR45672">
    <property type="entry name" value="PROTEIN DISULFIDE-ISOMERASE C17H9.14C-RELATED"/>
    <property type="match status" value="1"/>
</dbReference>
<dbReference type="Gene3D" id="3.40.30.10">
    <property type="entry name" value="Glutaredoxin"/>
    <property type="match status" value="1"/>
</dbReference>
<organism evidence="4">
    <name type="scientific">Hexamita inflata</name>
    <dbReference type="NCBI Taxonomy" id="28002"/>
    <lineage>
        <taxon>Eukaryota</taxon>
        <taxon>Metamonada</taxon>
        <taxon>Diplomonadida</taxon>
        <taxon>Hexamitidae</taxon>
        <taxon>Hexamitinae</taxon>
        <taxon>Hexamita</taxon>
    </lineage>
</organism>
<dbReference type="InterPro" id="IPR051063">
    <property type="entry name" value="PDI"/>
</dbReference>
<dbReference type="Pfam" id="PF00085">
    <property type="entry name" value="Thioredoxin"/>
    <property type="match status" value="1"/>
</dbReference>
<dbReference type="CDD" id="cd02961">
    <property type="entry name" value="PDI_a_family"/>
    <property type="match status" value="1"/>
</dbReference>
<dbReference type="AlphaFoldDB" id="A0AA86UV69"/>
<evidence type="ECO:0000313" key="6">
    <source>
        <dbReference type="Proteomes" id="UP001642409"/>
    </source>
</evidence>
<evidence type="ECO:0000259" key="3">
    <source>
        <dbReference type="PROSITE" id="PS51352"/>
    </source>
</evidence>
<keyword evidence="4" id="KW-0413">Isomerase</keyword>
<evidence type="ECO:0000313" key="4">
    <source>
        <dbReference type="EMBL" id="CAI9966087.1"/>
    </source>
</evidence>
<evidence type="ECO:0000256" key="1">
    <source>
        <dbReference type="ARBA" id="ARBA00006347"/>
    </source>
</evidence>
<dbReference type="EMBL" id="CAXDID020000059">
    <property type="protein sequence ID" value="CAL6009341.1"/>
    <property type="molecule type" value="Genomic_DNA"/>
</dbReference>